<reference evidence="2 3" key="1">
    <citation type="submission" date="2018-04" db="EMBL/GenBank/DDBJ databases">
        <authorList>
            <person name="Vogel A."/>
        </authorList>
    </citation>
    <scope>NUCLEOTIDE SEQUENCE [LARGE SCALE GENOMIC DNA]</scope>
</reference>
<dbReference type="AlphaFoldDB" id="A0A484K0H3"/>
<dbReference type="PANTHER" id="PTHR22734:SF2">
    <property type="entry name" value="U3 SMALL NUCLEOLAR RIBONUCLEOPROTEIN PROTEIN IMP4"/>
    <property type="match status" value="1"/>
</dbReference>
<sequence length="91" mass="10341">MSKNKSVMVKSNPLVCFVSLLGTELCQKNCRHYTYKKCGGPKPVDLKEIGPRFELQLHKIGLGTLDQDGAQTEWVMRPYMNTSKKRKLLGQ</sequence>
<dbReference type="EMBL" id="OOIL02000002">
    <property type="protein sequence ID" value="VFQ58900.1"/>
    <property type="molecule type" value="Genomic_DNA"/>
</dbReference>
<dbReference type="OrthoDB" id="1138298at2759"/>
<dbReference type="GO" id="GO:0030515">
    <property type="term" value="F:snoRNA binding"/>
    <property type="evidence" value="ECO:0007669"/>
    <property type="project" value="TreeGrafter"/>
</dbReference>
<evidence type="ECO:0000313" key="3">
    <source>
        <dbReference type="Proteomes" id="UP000595140"/>
    </source>
</evidence>
<organism evidence="2 3">
    <name type="scientific">Cuscuta campestris</name>
    <dbReference type="NCBI Taxonomy" id="132261"/>
    <lineage>
        <taxon>Eukaryota</taxon>
        <taxon>Viridiplantae</taxon>
        <taxon>Streptophyta</taxon>
        <taxon>Embryophyta</taxon>
        <taxon>Tracheophyta</taxon>
        <taxon>Spermatophyta</taxon>
        <taxon>Magnoliopsida</taxon>
        <taxon>eudicotyledons</taxon>
        <taxon>Gunneridae</taxon>
        <taxon>Pentapetalae</taxon>
        <taxon>asterids</taxon>
        <taxon>lamiids</taxon>
        <taxon>Solanales</taxon>
        <taxon>Convolvulaceae</taxon>
        <taxon>Cuscuteae</taxon>
        <taxon>Cuscuta</taxon>
        <taxon>Cuscuta subgen. Grammica</taxon>
        <taxon>Cuscuta sect. Cleistogrammica</taxon>
    </lineage>
</organism>
<dbReference type="GO" id="GO:0006364">
    <property type="term" value="P:rRNA processing"/>
    <property type="evidence" value="ECO:0007669"/>
    <property type="project" value="InterPro"/>
</dbReference>
<dbReference type="InterPro" id="IPR044281">
    <property type="entry name" value="IMP4/RPF1"/>
</dbReference>
<feature type="domain" description="Brix" evidence="1">
    <location>
        <begin position="1"/>
        <end position="66"/>
    </location>
</feature>
<proteinExistence type="predicted"/>
<protein>
    <recommendedName>
        <fullName evidence="1">Brix domain-containing protein</fullName>
    </recommendedName>
</protein>
<name>A0A484K0H3_9ASTE</name>
<dbReference type="InterPro" id="IPR007109">
    <property type="entry name" value="Brix"/>
</dbReference>
<dbReference type="Proteomes" id="UP000595140">
    <property type="component" value="Unassembled WGS sequence"/>
</dbReference>
<evidence type="ECO:0000259" key="1">
    <source>
        <dbReference type="PROSITE" id="PS50833"/>
    </source>
</evidence>
<accession>A0A484K0H3</accession>
<evidence type="ECO:0000313" key="2">
    <source>
        <dbReference type="EMBL" id="VFQ58900.1"/>
    </source>
</evidence>
<dbReference type="GO" id="GO:0032040">
    <property type="term" value="C:small-subunit processome"/>
    <property type="evidence" value="ECO:0007669"/>
    <property type="project" value="TreeGrafter"/>
</dbReference>
<gene>
    <name evidence="2" type="ORF">CCAM_LOCUS676</name>
</gene>
<dbReference type="PROSITE" id="PS50833">
    <property type="entry name" value="BRIX"/>
    <property type="match status" value="1"/>
</dbReference>
<dbReference type="GO" id="GO:0042134">
    <property type="term" value="F:rRNA primary transcript binding"/>
    <property type="evidence" value="ECO:0007669"/>
    <property type="project" value="InterPro"/>
</dbReference>
<dbReference type="GO" id="GO:0034457">
    <property type="term" value="C:Mpp10 complex"/>
    <property type="evidence" value="ECO:0007669"/>
    <property type="project" value="TreeGrafter"/>
</dbReference>
<keyword evidence="3" id="KW-1185">Reference proteome</keyword>
<dbReference type="PANTHER" id="PTHR22734">
    <property type="entry name" value="U3 SMALL NUCLEOLAR RIBONUCLEOPROTEIN PROTEIN IMP4"/>
    <property type="match status" value="1"/>
</dbReference>